<evidence type="ECO:0000313" key="2">
    <source>
        <dbReference type="EMBL" id="PLM56674.1"/>
    </source>
</evidence>
<dbReference type="Proteomes" id="UP000234661">
    <property type="component" value="Unassembled WGS sequence"/>
</dbReference>
<evidence type="ECO:0000313" key="3">
    <source>
        <dbReference type="Proteomes" id="UP000234661"/>
    </source>
</evidence>
<feature type="region of interest" description="Disordered" evidence="1">
    <location>
        <begin position="43"/>
        <end position="65"/>
    </location>
</feature>
<proteinExistence type="predicted"/>
<dbReference type="AlphaFoldDB" id="A0A2J4Z0S8"/>
<comment type="caution">
    <text evidence="2">The sequence shown here is derived from an EMBL/GenBank/DDBJ whole genome shotgun (WGS) entry which is preliminary data.</text>
</comment>
<sequence length="65" mass="7102">HVDISLLVVNAGEQASRISDAQHRLQAAAPTPVATMLNRVQEENLETQEGKRLPERGMGELISPK</sequence>
<gene>
    <name evidence="2" type="ORF">CWM85_20660</name>
</gene>
<reference evidence="2 3" key="2">
    <citation type="submission" date="2018-01" db="EMBL/GenBank/DDBJ databases">
        <title>Genomic study of Klebsiella pneumoniae.</title>
        <authorList>
            <person name="Yang Y."/>
            <person name="Bicalho R."/>
        </authorList>
    </citation>
    <scope>NUCLEOTIDE SEQUENCE [LARGE SCALE GENOMIC DNA]</scope>
    <source>
        <strain evidence="2 3">A2</strain>
    </source>
</reference>
<name>A0A2J4Z0S8_9ENTR</name>
<feature type="non-terminal residue" evidence="2">
    <location>
        <position position="1"/>
    </location>
</feature>
<feature type="compositionally biased region" description="Basic and acidic residues" evidence="1">
    <location>
        <begin position="48"/>
        <end position="58"/>
    </location>
</feature>
<accession>A0A2J4Z0S8</accession>
<dbReference type="EMBL" id="PIET01000702">
    <property type="protein sequence ID" value="PLM56674.1"/>
    <property type="molecule type" value="Genomic_DNA"/>
</dbReference>
<reference evidence="2 3" key="1">
    <citation type="submission" date="2017-11" db="EMBL/GenBank/DDBJ databases">
        <authorList>
            <person name="Han C.G."/>
        </authorList>
    </citation>
    <scope>NUCLEOTIDE SEQUENCE [LARGE SCALE GENOMIC DNA]</scope>
    <source>
        <strain evidence="2 3">A2</strain>
    </source>
</reference>
<protein>
    <submittedName>
        <fullName evidence="2">Uncharacterized protein</fullName>
    </submittedName>
</protein>
<organism evidence="2 3">
    <name type="scientific">Klebsiella michiganensis</name>
    <dbReference type="NCBI Taxonomy" id="1134687"/>
    <lineage>
        <taxon>Bacteria</taxon>
        <taxon>Pseudomonadati</taxon>
        <taxon>Pseudomonadota</taxon>
        <taxon>Gammaproteobacteria</taxon>
        <taxon>Enterobacterales</taxon>
        <taxon>Enterobacteriaceae</taxon>
        <taxon>Klebsiella/Raoultella group</taxon>
        <taxon>Klebsiella</taxon>
    </lineage>
</organism>
<evidence type="ECO:0000256" key="1">
    <source>
        <dbReference type="SAM" id="MobiDB-lite"/>
    </source>
</evidence>